<feature type="domain" description="CHAD" evidence="2">
    <location>
        <begin position="230"/>
        <end position="509"/>
    </location>
</feature>
<dbReference type="Pfam" id="PF01928">
    <property type="entry name" value="CYTH"/>
    <property type="match status" value="1"/>
</dbReference>
<proteinExistence type="predicted"/>
<dbReference type="InterPro" id="IPR039013">
    <property type="entry name" value="YgiF"/>
</dbReference>
<dbReference type="InterPro" id="IPR038186">
    <property type="entry name" value="CHAD_dom_sf"/>
</dbReference>
<dbReference type="EMBL" id="VLTJ01000001">
    <property type="protein sequence ID" value="TSH99237.1"/>
    <property type="molecule type" value="Genomic_DNA"/>
</dbReference>
<reference evidence="3 4" key="1">
    <citation type="submission" date="2019-07" db="EMBL/GenBank/DDBJ databases">
        <title>Qingshengfaniella alkalisoli gen. nov., sp. nov., isolated from saline soil.</title>
        <authorList>
            <person name="Xu L."/>
            <person name="Huang X.-X."/>
            <person name="Sun J.-Q."/>
        </authorList>
    </citation>
    <scope>NUCLEOTIDE SEQUENCE [LARGE SCALE GENOMIC DNA]</scope>
    <source>
        <strain evidence="3 4">DSM 27279</strain>
    </source>
</reference>
<dbReference type="SMART" id="SM01118">
    <property type="entry name" value="CYTH"/>
    <property type="match status" value="1"/>
</dbReference>
<dbReference type="InterPro" id="IPR007899">
    <property type="entry name" value="CHAD_dom"/>
</dbReference>
<dbReference type="GO" id="GO:0046872">
    <property type="term" value="F:metal ion binding"/>
    <property type="evidence" value="ECO:0007669"/>
    <property type="project" value="TreeGrafter"/>
</dbReference>
<accession>A0A556B218</accession>
<feature type="domain" description="CYTH" evidence="1">
    <location>
        <begin position="1"/>
        <end position="194"/>
    </location>
</feature>
<dbReference type="AlphaFoldDB" id="A0A556B218"/>
<evidence type="ECO:0000313" key="4">
    <source>
        <dbReference type="Proteomes" id="UP000318405"/>
    </source>
</evidence>
<evidence type="ECO:0000259" key="1">
    <source>
        <dbReference type="PROSITE" id="PS51707"/>
    </source>
</evidence>
<dbReference type="Gene3D" id="2.40.320.10">
    <property type="entry name" value="Hypothetical Protein Pfu-838710-001"/>
    <property type="match status" value="1"/>
</dbReference>
<protein>
    <submittedName>
        <fullName evidence="3">CHAD domain-containing protein</fullName>
    </submittedName>
</protein>
<organism evidence="3 4">
    <name type="scientific">Verticiella sediminum</name>
    <dbReference type="NCBI Taxonomy" id="1247510"/>
    <lineage>
        <taxon>Bacteria</taxon>
        <taxon>Pseudomonadati</taxon>
        <taxon>Pseudomonadota</taxon>
        <taxon>Betaproteobacteria</taxon>
        <taxon>Burkholderiales</taxon>
        <taxon>Alcaligenaceae</taxon>
        <taxon>Verticiella</taxon>
    </lineage>
</organism>
<sequence>MVEQEIKLYVPPAAREAVKARLTKLPGPRRVRLRAMYFDTPSRWLARHLAAIRLRLEGRQWVQTFKMAGADSVSRIELNHRRPGPELDLSVYAGTPAEPLFAALDGELALRYETDVMRLVRQVRVRRANIEIAYDVGAVRAPGFEAQINEIEFERTAGWVDALFGVAIDWVKEHGLVLDARSKAERGDALARAGTVLAQALPEDEARVRAAQRAQLDAPVGAAKLDLPADATPALALQMLSQSAFDQIVRNAALIAMAPAGADMAEHVHQLRVGVRRLRSGWRLLRGWTTLPEPALQEDARRFFQAFGAARDTDVLLDTVFPTLEQAGMPPLARPVRAEGDAAGMAASHAFQTWLIELLRWLASLPARSAVSQAVAGNDGAEPYAPLAVARLRKWHRAVLRDGARYRELDEHARHALRKDVKRLRYGLGFARAYFESARLKPYLKRLSTLQDVLGEVNDLAVARGYFLQRAHAEPAAWFAVGWIAARLSALESETVREVEALGKTRKFW</sequence>
<dbReference type="PROSITE" id="PS51708">
    <property type="entry name" value="CHAD"/>
    <property type="match status" value="1"/>
</dbReference>
<dbReference type="GO" id="GO:0050355">
    <property type="term" value="F:inorganic triphosphate phosphatase activity"/>
    <property type="evidence" value="ECO:0007669"/>
    <property type="project" value="InterPro"/>
</dbReference>
<dbReference type="OrthoDB" id="3034217at2"/>
<comment type="caution">
    <text evidence="3">The sequence shown here is derived from an EMBL/GenBank/DDBJ whole genome shotgun (WGS) entry which is preliminary data.</text>
</comment>
<gene>
    <name evidence="3" type="ORF">FOZ76_00455</name>
</gene>
<dbReference type="InterPro" id="IPR023577">
    <property type="entry name" value="CYTH_domain"/>
</dbReference>
<dbReference type="Pfam" id="PF05235">
    <property type="entry name" value="CHAD"/>
    <property type="match status" value="1"/>
</dbReference>
<dbReference type="Proteomes" id="UP000318405">
    <property type="component" value="Unassembled WGS sequence"/>
</dbReference>
<dbReference type="PROSITE" id="PS51707">
    <property type="entry name" value="CYTH"/>
    <property type="match status" value="1"/>
</dbReference>
<dbReference type="PANTHER" id="PTHR39569">
    <property type="entry name" value="INORGANIC TRIPHOSPHATASE"/>
    <property type="match status" value="1"/>
</dbReference>
<evidence type="ECO:0000313" key="3">
    <source>
        <dbReference type="EMBL" id="TSH99237.1"/>
    </source>
</evidence>
<dbReference type="InterPro" id="IPR033469">
    <property type="entry name" value="CYTH-like_dom_sf"/>
</dbReference>
<dbReference type="Gene3D" id="1.40.20.10">
    <property type="entry name" value="CHAD domain"/>
    <property type="match status" value="1"/>
</dbReference>
<dbReference type="PANTHER" id="PTHR39569:SF1">
    <property type="entry name" value="INORGANIC TRIPHOSPHATASE"/>
    <property type="match status" value="1"/>
</dbReference>
<dbReference type="SUPFAM" id="SSF55154">
    <property type="entry name" value="CYTH-like phosphatases"/>
    <property type="match status" value="1"/>
</dbReference>
<dbReference type="SMART" id="SM00880">
    <property type="entry name" value="CHAD"/>
    <property type="match status" value="1"/>
</dbReference>
<evidence type="ECO:0000259" key="2">
    <source>
        <dbReference type="PROSITE" id="PS51708"/>
    </source>
</evidence>
<keyword evidence="4" id="KW-1185">Reference proteome</keyword>
<name>A0A556B218_9BURK</name>